<proteinExistence type="predicted"/>
<dbReference type="GeneID" id="64670537"/>
<dbReference type="AlphaFoldDB" id="A0AAD4DPA3"/>
<sequence length="679" mass="76306">RYIAVMLQSSKSPYRGAVAADITGAILKTHAEKGQPARYWDRAEQERRLMVAFSKWADKGVWSAAAQKVHQEQLKHVRRGCLERSVQGIRADGSRIEGSHKGWNSLQRAQPSGVTMLAALGHDFVLRRNVRVAFSRPELTPFLKFANGSHHLRLCDYIARLHNTLQQKTTDSQLQLLPELGDIDSGETFGLVMSDHVATFGGLLIKEENIEKGLLDSFDSSVDSTTGEEVDLAFLASRNVIINEWQIDPALLTLPAETSRPMVSNNTSIQPPHISFFFVQKPSAPKRKAVCISLDSDDEGDASGGTIKKLRTLALPSTEVPSMAPGTGRLDAYFPSVQDHQRHQRSPSDSWGYCRGMCNQHPTSVTRENSLPNSHRIAQCVTRENSLPNSSQDCPVLGSTGINNSMAIAAGQTRSQCLFSISTGIDPRSLTFQNSDEFYLFMEMRAEFKWLSYQMTSKRWVLATEEYNRRLIKKKGQSVVQKNPQALLRALGDIEPKLMSKITKNDYTSRKNSESFWRRHCSVVPLVKEEPGRKARKAQTCSRCQTIMYPGPENSPLNHKKGYCADGVKQSSKAAGEELPPWPQPRGIFSEGRTFHPHVFLSTVQRVYEHVFMQGPGETDLLETEAFSKLLISRTEVHESDNMVLFRLFKGFVTDPTTPRDRIVSRNGEEWLRINYLQQ</sequence>
<name>A0AAD4DPA3_9AGAM</name>
<evidence type="ECO:0000313" key="1">
    <source>
        <dbReference type="EMBL" id="KAG1887911.1"/>
    </source>
</evidence>
<keyword evidence="2" id="KW-1185">Reference proteome</keyword>
<dbReference type="RefSeq" id="XP_041216987.1">
    <property type="nucleotide sequence ID" value="XM_041376239.1"/>
</dbReference>
<reference evidence="1" key="1">
    <citation type="journal article" date="2020" name="New Phytol.">
        <title>Comparative genomics reveals dynamic genome evolution in host specialist ectomycorrhizal fungi.</title>
        <authorList>
            <person name="Lofgren L.A."/>
            <person name="Nguyen N.H."/>
            <person name="Vilgalys R."/>
            <person name="Ruytinx J."/>
            <person name="Liao H.L."/>
            <person name="Branco S."/>
            <person name="Kuo A."/>
            <person name="LaButti K."/>
            <person name="Lipzen A."/>
            <person name="Andreopoulos W."/>
            <person name="Pangilinan J."/>
            <person name="Riley R."/>
            <person name="Hundley H."/>
            <person name="Na H."/>
            <person name="Barry K."/>
            <person name="Grigoriev I.V."/>
            <person name="Stajich J.E."/>
            <person name="Kennedy P.G."/>
        </authorList>
    </citation>
    <scope>NUCLEOTIDE SEQUENCE</scope>
    <source>
        <strain evidence="1">FC203</strain>
    </source>
</reference>
<evidence type="ECO:0000313" key="2">
    <source>
        <dbReference type="Proteomes" id="UP001195769"/>
    </source>
</evidence>
<feature type="non-terminal residue" evidence="1">
    <location>
        <position position="1"/>
    </location>
</feature>
<gene>
    <name evidence="1" type="ORF">F5891DRAFT_966573</name>
</gene>
<protein>
    <submittedName>
        <fullName evidence="1">Uncharacterized protein</fullName>
    </submittedName>
</protein>
<accession>A0AAD4DPA3</accession>
<organism evidence="1 2">
    <name type="scientific">Suillus fuscotomentosus</name>
    <dbReference type="NCBI Taxonomy" id="1912939"/>
    <lineage>
        <taxon>Eukaryota</taxon>
        <taxon>Fungi</taxon>
        <taxon>Dikarya</taxon>
        <taxon>Basidiomycota</taxon>
        <taxon>Agaricomycotina</taxon>
        <taxon>Agaricomycetes</taxon>
        <taxon>Agaricomycetidae</taxon>
        <taxon>Boletales</taxon>
        <taxon>Suillineae</taxon>
        <taxon>Suillaceae</taxon>
        <taxon>Suillus</taxon>
    </lineage>
</organism>
<comment type="caution">
    <text evidence="1">The sequence shown here is derived from an EMBL/GenBank/DDBJ whole genome shotgun (WGS) entry which is preliminary data.</text>
</comment>
<dbReference type="Proteomes" id="UP001195769">
    <property type="component" value="Unassembled WGS sequence"/>
</dbReference>
<dbReference type="EMBL" id="JABBWK010000191">
    <property type="protein sequence ID" value="KAG1887911.1"/>
    <property type="molecule type" value="Genomic_DNA"/>
</dbReference>